<accession>A0A6C0EVX9</accession>
<evidence type="ECO:0000313" key="1">
    <source>
        <dbReference type="EMBL" id="QHT32851.1"/>
    </source>
</evidence>
<dbReference type="EMBL" id="MN738950">
    <property type="protein sequence ID" value="QHT32851.1"/>
    <property type="molecule type" value="Genomic_DNA"/>
</dbReference>
<dbReference type="AlphaFoldDB" id="A0A6C0EVX9"/>
<proteinExistence type="predicted"/>
<dbReference type="Pfam" id="PF19064">
    <property type="entry name" value="DUF5760"/>
    <property type="match status" value="1"/>
</dbReference>
<name>A0A6C0EVX9_9ZZZZ</name>
<reference evidence="1" key="1">
    <citation type="journal article" date="2020" name="Nature">
        <title>Giant virus diversity and host interactions through global metagenomics.</title>
        <authorList>
            <person name="Schulz F."/>
            <person name="Roux S."/>
            <person name="Paez-Espino D."/>
            <person name="Jungbluth S."/>
            <person name="Walsh D.A."/>
            <person name="Denef V.J."/>
            <person name="McMahon K.D."/>
            <person name="Konstantinidis K.T."/>
            <person name="Eloe-Fadrosh E.A."/>
            <person name="Kyrpides N.C."/>
            <person name="Woyke T."/>
        </authorList>
    </citation>
    <scope>NUCLEOTIDE SEQUENCE</scope>
    <source>
        <strain evidence="1">GVMAG-M-3300009161-30</strain>
    </source>
</reference>
<organism evidence="1">
    <name type="scientific">viral metagenome</name>
    <dbReference type="NCBI Taxonomy" id="1070528"/>
    <lineage>
        <taxon>unclassified sequences</taxon>
        <taxon>metagenomes</taxon>
        <taxon>organismal metagenomes</taxon>
    </lineage>
</organism>
<dbReference type="InterPro" id="IPR043918">
    <property type="entry name" value="DUF5760"/>
</dbReference>
<sequence length="117" mass="13499">METKEELVANIKEWIKNDTEISTLQKELKARRNNKKILTEALMSTMKSNNIDCFDINGGCIIYKKTTTKKPLNAKALILALQNYYKSNPSQAESVTKFIMDNREEQVKESVVRKLDK</sequence>
<protein>
    <submittedName>
        <fullName evidence="1">Uncharacterized protein</fullName>
    </submittedName>
</protein>